<dbReference type="AlphaFoldDB" id="A0A212CM92"/>
<evidence type="ECO:0000256" key="9">
    <source>
        <dbReference type="ARBA" id="ARBA00039127"/>
    </source>
</evidence>
<comment type="similarity">
    <text evidence="3 13">Belongs to the class-III pyridoxal-phosphate-dependent aminotransferase family.</text>
</comment>
<accession>A0A212CM92</accession>
<comment type="caution">
    <text evidence="15">The sequence shown here is derived from an EMBL/GenBank/DDBJ whole genome shotgun (WGS) entry which is preliminary data.</text>
</comment>
<dbReference type="Gene3D" id="3.40.640.10">
    <property type="entry name" value="Type I PLP-dependent aspartate aminotransferase-like (Major domain)"/>
    <property type="match status" value="2"/>
</dbReference>
<evidence type="ECO:0000256" key="13">
    <source>
        <dbReference type="RuleBase" id="RU003560"/>
    </source>
</evidence>
<keyword evidence="5 13" id="KW-0663">Pyridoxal phosphate</keyword>
<reference evidence="15 16" key="1">
    <citation type="journal article" date="2018" name="Mol. Genet. Genomics">
        <title>The red deer Cervus elaphus genome CerEla1.0: sequencing, annotating, genes, and chromosomes.</title>
        <authorList>
            <person name="Bana N.A."/>
            <person name="Nyiri A."/>
            <person name="Nagy J."/>
            <person name="Frank K."/>
            <person name="Nagy T."/>
            <person name="Steger V."/>
            <person name="Schiller M."/>
            <person name="Lakatos P."/>
            <person name="Sugar L."/>
            <person name="Horn P."/>
            <person name="Barta E."/>
            <person name="Orosz L."/>
        </authorList>
    </citation>
    <scope>NUCLEOTIDE SEQUENCE [LARGE SCALE GENOMIC DNA]</scope>
    <source>
        <strain evidence="15">Hungarian</strain>
    </source>
</reference>
<evidence type="ECO:0000313" key="15">
    <source>
        <dbReference type="EMBL" id="OWK07005.1"/>
    </source>
</evidence>
<keyword evidence="7" id="KW-0456">Lyase</keyword>
<dbReference type="InterPro" id="IPR005814">
    <property type="entry name" value="Aminotrans_3"/>
</dbReference>
<dbReference type="SUPFAM" id="SSF53383">
    <property type="entry name" value="PLP-dependent transferases"/>
    <property type="match status" value="1"/>
</dbReference>
<proteinExistence type="inferred from homology"/>
<evidence type="ECO:0000256" key="7">
    <source>
        <dbReference type="ARBA" id="ARBA00023239"/>
    </source>
</evidence>
<gene>
    <name evidence="15" type="ORF">Celaphus_00018548</name>
</gene>
<comment type="subunit">
    <text evidence="4">Homotetramer.</text>
</comment>
<dbReference type="InterPro" id="IPR049704">
    <property type="entry name" value="Aminotrans_3_PPA_site"/>
</dbReference>
<dbReference type="Gene3D" id="3.90.1150.10">
    <property type="entry name" value="Aspartate Aminotransferase, domain 1"/>
    <property type="match status" value="2"/>
</dbReference>
<comment type="cofactor">
    <cofactor evidence="1">
        <name>pyridoxal 5'-phosphate</name>
        <dbReference type="ChEBI" id="CHEBI:597326"/>
    </cofactor>
</comment>
<evidence type="ECO:0000256" key="1">
    <source>
        <dbReference type="ARBA" id="ARBA00001933"/>
    </source>
</evidence>
<evidence type="ECO:0000256" key="11">
    <source>
        <dbReference type="ARBA" id="ARBA00041584"/>
    </source>
</evidence>
<dbReference type="GO" id="GO:0008483">
    <property type="term" value="F:transaminase activity"/>
    <property type="evidence" value="ECO:0007669"/>
    <property type="project" value="InterPro"/>
</dbReference>
<keyword evidence="16" id="KW-1185">Reference proteome</keyword>
<dbReference type="PROSITE" id="PS00600">
    <property type="entry name" value="AA_TRANSFER_CLASS_3"/>
    <property type="match status" value="1"/>
</dbReference>
<dbReference type="InterPro" id="IPR015424">
    <property type="entry name" value="PyrdxlP-dep_Trfase"/>
</dbReference>
<feature type="non-terminal residue" evidence="15">
    <location>
        <position position="382"/>
    </location>
</feature>
<evidence type="ECO:0000256" key="3">
    <source>
        <dbReference type="ARBA" id="ARBA00008954"/>
    </source>
</evidence>
<dbReference type="PANTHER" id="PTHR45688:SF1">
    <property type="entry name" value="ETHANOLAMINE-PHOSPHATE PHOSPHO-LYASE"/>
    <property type="match status" value="1"/>
</dbReference>
<dbReference type="Pfam" id="PF00202">
    <property type="entry name" value="Aminotran_3"/>
    <property type="match status" value="1"/>
</dbReference>
<evidence type="ECO:0000256" key="2">
    <source>
        <dbReference type="ARBA" id="ARBA00004173"/>
    </source>
</evidence>
<evidence type="ECO:0000256" key="6">
    <source>
        <dbReference type="ARBA" id="ARBA00023128"/>
    </source>
</evidence>
<evidence type="ECO:0000256" key="14">
    <source>
        <dbReference type="SAM" id="MobiDB-lite"/>
    </source>
</evidence>
<dbReference type="GO" id="GO:0050459">
    <property type="term" value="F:ethanolamine-phosphate phospho-lyase activity"/>
    <property type="evidence" value="ECO:0007669"/>
    <property type="project" value="UniProtKB-EC"/>
</dbReference>
<keyword evidence="6" id="KW-0496">Mitochondrion</keyword>
<evidence type="ECO:0000256" key="12">
    <source>
        <dbReference type="ARBA" id="ARBA00047688"/>
    </source>
</evidence>
<dbReference type="Proteomes" id="UP000242450">
    <property type="component" value="Chromosome 17"/>
</dbReference>
<dbReference type="GO" id="GO:0030170">
    <property type="term" value="F:pyridoxal phosphate binding"/>
    <property type="evidence" value="ECO:0007669"/>
    <property type="project" value="InterPro"/>
</dbReference>
<evidence type="ECO:0000256" key="8">
    <source>
        <dbReference type="ARBA" id="ARBA00037113"/>
    </source>
</evidence>
<evidence type="ECO:0000256" key="4">
    <source>
        <dbReference type="ARBA" id="ARBA00011881"/>
    </source>
</evidence>
<feature type="region of interest" description="Disordered" evidence="14">
    <location>
        <begin position="357"/>
        <end position="382"/>
    </location>
</feature>
<dbReference type="InterPro" id="IPR015421">
    <property type="entry name" value="PyrdxlP-dep_Trfase_major"/>
</dbReference>
<dbReference type="GO" id="GO:0005739">
    <property type="term" value="C:mitochondrion"/>
    <property type="evidence" value="ECO:0007669"/>
    <property type="project" value="UniProtKB-SubCell"/>
</dbReference>
<organism evidence="15 16">
    <name type="scientific">Cervus elaphus hippelaphus</name>
    <name type="common">European red deer</name>
    <dbReference type="NCBI Taxonomy" id="46360"/>
    <lineage>
        <taxon>Eukaryota</taxon>
        <taxon>Metazoa</taxon>
        <taxon>Chordata</taxon>
        <taxon>Craniata</taxon>
        <taxon>Vertebrata</taxon>
        <taxon>Euteleostomi</taxon>
        <taxon>Mammalia</taxon>
        <taxon>Eutheria</taxon>
        <taxon>Laurasiatheria</taxon>
        <taxon>Artiodactyla</taxon>
        <taxon>Ruminantia</taxon>
        <taxon>Pecora</taxon>
        <taxon>Cervidae</taxon>
        <taxon>Cervinae</taxon>
        <taxon>Cervus</taxon>
    </lineage>
</organism>
<dbReference type="EC" id="4.2.3.2" evidence="9"/>
<comment type="function">
    <text evidence="8">Catalyzes the pyridoxal-phosphate-dependent breakdown of phosphoethanolamine, converting it to ammonia, inorganic phosphate and acetaldehyde.</text>
</comment>
<dbReference type="PANTHER" id="PTHR45688">
    <property type="match status" value="1"/>
</dbReference>
<dbReference type="InterPro" id="IPR015422">
    <property type="entry name" value="PyrdxlP-dep_Trfase_small"/>
</dbReference>
<dbReference type="OrthoDB" id="10261433at2759"/>
<protein>
    <recommendedName>
        <fullName evidence="10">Ethanolamine-phosphate phospho-lyase</fullName>
        <ecNumber evidence="9">4.2.3.2</ecNumber>
    </recommendedName>
    <alternativeName>
        <fullName evidence="11">Alanine--glyoxylate aminotransferase 2-like 1</fullName>
    </alternativeName>
</protein>
<sequence length="382" mass="42611">MCELYSKQETLALRRRHIGPSCKVFFAADPIKIVRAQRQYMFDEKGDQYLDCINNVAHVGHCHPEVVKAAQKQMELLNTNSRFLHDNIVEYAKRLSATLPDRLSAPAPDTYRGKYREDHEDPASAYADEVKKIIDEAHNSGRKIAAFIAESMQSCGGQIIPPAGYFQKVAEYVRGAGGVFIADEVQVGFGRVGKHFWSFQTFGEDFVPDIVTMGKPMGNGHPMACVVTTEEIAEAFSASGMEYFNTIFKGVGLFIGIDLVKDHQQRTPATAEAQHVIYKMKEKRVLLSADGPHRNVLKIKPPMCFTEEDAEFMVEQLDGILTALRRLEAGCVSSGLPSSLCACLTDAQGSTVRIAQRQQPGPQRKSQPKEKWIVHRFTAQQE</sequence>
<evidence type="ECO:0000313" key="16">
    <source>
        <dbReference type="Proteomes" id="UP000242450"/>
    </source>
</evidence>
<dbReference type="EMBL" id="MKHE01000017">
    <property type="protein sequence ID" value="OWK07005.1"/>
    <property type="molecule type" value="Genomic_DNA"/>
</dbReference>
<evidence type="ECO:0000256" key="10">
    <source>
        <dbReference type="ARBA" id="ARBA00040022"/>
    </source>
</evidence>
<evidence type="ECO:0000256" key="5">
    <source>
        <dbReference type="ARBA" id="ARBA00022898"/>
    </source>
</evidence>
<comment type="subcellular location">
    <subcellularLocation>
        <location evidence="2">Mitochondrion</location>
    </subcellularLocation>
</comment>
<comment type="catalytic activity">
    <reaction evidence="12">
        <text>phosphoethanolamine + H2O = acetaldehyde + NH4(+) + phosphate</text>
        <dbReference type="Rhea" id="RHEA:17889"/>
        <dbReference type="ChEBI" id="CHEBI:15343"/>
        <dbReference type="ChEBI" id="CHEBI:15377"/>
        <dbReference type="ChEBI" id="CHEBI:28938"/>
        <dbReference type="ChEBI" id="CHEBI:43474"/>
        <dbReference type="ChEBI" id="CHEBI:58190"/>
        <dbReference type="EC" id="4.2.3.2"/>
    </reaction>
</comment>
<name>A0A212CM92_CEREH</name>